<dbReference type="EMBL" id="GBYX01476744">
    <property type="protein sequence ID" value="JAO04933.1"/>
    <property type="molecule type" value="Transcribed_RNA"/>
</dbReference>
<feature type="non-terminal residue" evidence="1">
    <location>
        <position position="1"/>
    </location>
</feature>
<reference evidence="1" key="1">
    <citation type="submission" date="2014-12" db="EMBL/GenBank/DDBJ databases">
        <title>Parallel Evolution in Life History Adaptation Evident in the Tissue-Specific Poeciliopsis prolifica transcriptome.</title>
        <authorList>
            <person name="Jue N.K."/>
            <person name="Foley R.J."/>
            <person name="Obergfell C."/>
            <person name="Reznick D.N."/>
            <person name="O'Neill R.J."/>
            <person name="O'Neill M.J."/>
        </authorList>
    </citation>
    <scope>NUCLEOTIDE SEQUENCE</scope>
</reference>
<gene>
    <name evidence="1" type="primary">PPUP976</name>
</gene>
<accession>A0A0S7EKG4</accession>
<organism evidence="1">
    <name type="scientific">Poeciliopsis prolifica</name>
    <name type="common">blackstripe livebearer</name>
    <dbReference type="NCBI Taxonomy" id="188132"/>
    <lineage>
        <taxon>Eukaryota</taxon>
        <taxon>Metazoa</taxon>
        <taxon>Chordata</taxon>
        <taxon>Craniata</taxon>
        <taxon>Vertebrata</taxon>
        <taxon>Euteleostomi</taxon>
        <taxon>Actinopterygii</taxon>
        <taxon>Neopterygii</taxon>
        <taxon>Teleostei</taxon>
        <taxon>Neoteleostei</taxon>
        <taxon>Acanthomorphata</taxon>
        <taxon>Ovalentaria</taxon>
        <taxon>Atherinomorphae</taxon>
        <taxon>Cyprinodontiformes</taxon>
        <taxon>Poeciliidae</taxon>
        <taxon>Poeciliinae</taxon>
        <taxon>Poeciliopsis</taxon>
    </lineage>
</organism>
<evidence type="ECO:0000313" key="1">
    <source>
        <dbReference type="EMBL" id="JAO04933.1"/>
    </source>
</evidence>
<sequence length="164" mass="17969">FPLSGALSLPAYGDPSSGLAPFISPAHLTCLIGCLRAAELRLVQLCSSLEKNWTALTPGSFPLDKCPHLLPAVHTYKQDLIKLSCLQAALTDLWENFVQSAYASQKLRRGNTKRDSFALWMQPSVAGAENLCSNRLLQHIYTHISSAYCTLQFISTQTHSACNC</sequence>
<dbReference type="AlphaFoldDB" id="A0A0S7EKG4"/>
<feature type="non-terminal residue" evidence="1">
    <location>
        <position position="164"/>
    </location>
</feature>
<name>A0A0S7EKG4_9TELE</name>
<protein>
    <submittedName>
        <fullName evidence="1">PPUP976</fullName>
    </submittedName>
</protein>
<proteinExistence type="predicted"/>